<proteinExistence type="predicted"/>
<gene>
    <name evidence="1" type="ORF">SAMN05444484_103232</name>
</gene>
<accession>A0A1M7F5G4</accession>
<dbReference type="AlphaFoldDB" id="A0A1M7F5G4"/>
<dbReference type="Proteomes" id="UP000184028">
    <property type="component" value="Unassembled WGS sequence"/>
</dbReference>
<organism evidence="1 2">
    <name type="scientific">Flavobacterium chilense</name>
    <dbReference type="NCBI Taxonomy" id="946677"/>
    <lineage>
        <taxon>Bacteria</taxon>
        <taxon>Pseudomonadati</taxon>
        <taxon>Bacteroidota</taxon>
        <taxon>Flavobacteriia</taxon>
        <taxon>Flavobacteriales</taxon>
        <taxon>Flavobacteriaceae</taxon>
        <taxon>Flavobacterium</taxon>
    </lineage>
</organism>
<sequence>MWFNSNAQEKSSKSLGYVSKLDTVINNRLIYNYKNKDFYKIYKDINHKYGVSDSYANIIVPASYDRLIKRGEFYYMTYGGQTELFWLDVNNKMLEKVSSFVDFHLRINDSIDVLKNKNEQLNVVINHSNTFLPFEYTLFTKVGDKYFTQKTYSKTVEVLDRNLQKIKTFNKLIDFKILSDKDSTVTAVNINFKTGVLNSRLEILVPFIYNSIIQCSYDRNYYIISQYRNNVLKYGIMDKNFKIVISLLYTNIQEGEKEPYILLTKKNGAKKVIEFNDLTKQF</sequence>
<protein>
    <submittedName>
        <fullName evidence="1">Uncharacterized protein</fullName>
    </submittedName>
</protein>
<reference evidence="2" key="1">
    <citation type="submission" date="2016-11" db="EMBL/GenBank/DDBJ databases">
        <authorList>
            <person name="Varghese N."/>
            <person name="Submissions S."/>
        </authorList>
    </citation>
    <scope>NUCLEOTIDE SEQUENCE [LARGE SCALE GENOMIC DNA]</scope>
    <source>
        <strain evidence="2">DSM 24724</strain>
    </source>
</reference>
<evidence type="ECO:0000313" key="2">
    <source>
        <dbReference type="Proteomes" id="UP000184028"/>
    </source>
</evidence>
<keyword evidence="2" id="KW-1185">Reference proteome</keyword>
<name>A0A1M7F5G4_9FLAO</name>
<dbReference type="EMBL" id="FRBT01000003">
    <property type="protein sequence ID" value="SHL99233.1"/>
    <property type="molecule type" value="Genomic_DNA"/>
</dbReference>
<dbReference type="STRING" id="946677.SAMN05444484_103232"/>
<evidence type="ECO:0000313" key="1">
    <source>
        <dbReference type="EMBL" id="SHL99233.1"/>
    </source>
</evidence>